<evidence type="ECO:0000313" key="2">
    <source>
        <dbReference type="EMBL" id="OGZ73447.1"/>
    </source>
</evidence>
<dbReference type="Proteomes" id="UP000176774">
    <property type="component" value="Unassembled WGS sequence"/>
</dbReference>
<dbReference type="EMBL" id="MHPA01000012">
    <property type="protein sequence ID" value="OGZ73447.1"/>
    <property type="molecule type" value="Genomic_DNA"/>
</dbReference>
<gene>
    <name evidence="2" type="ORF">A2908_04200</name>
</gene>
<accession>A0A1G2IFL1</accession>
<evidence type="ECO:0000256" key="1">
    <source>
        <dbReference type="SAM" id="MobiDB-lite"/>
    </source>
</evidence>
<dbReference type="AlphaFoldDB" id="A0A1G2IFL1"/>
<proteinExistence type="predicted"/>
<protein>
    <submittedName>
        <fullName evidence="2">Uncharacterized protein</fullName>
    </submittedName>
</protein>
<comment type="caution">
    <text evidence="2">The sequence shown here is derived from an EMBL/GenBank/DDBJ whole genome shotgun (WGS) entry which is preliminary data.</text>
</comment>
<reference evidence="2 3" key="1">
    <citation type="journal article" date="2016" name="Nat. Commun.">
        <title>Thousands of microbial genomes shed light on interconnected biogeochemical processes in an aquifer system.</title>
        <authorList>
            <person name="Anantharaman K."/>
            <person name="Brown C.T."/>
            <person name="Hug L.A."/>
            <person name="Sharon I."/>
            <person name="Castelle C.J."/>
            <person name="Probst A.J."/>
            <person name="Thomas B.C."/>
            <person name="Singh A."/>
            <person name="Wilkins M.J."/>
            <person name="Karaoz U."/>
            <person name="Brodie E.L."/>
            <person name="Williams K.H."/>
            <person name="Hubbard S.S."/>
            <person name="Banfield J.F."/>
        </authorList>
    </citation>
    <scope>NUCLEOTIDE SEQUENCE [LARGE SCALE GENOMIC DNA]</scope>
</reference>
<evidence type="ECO:0000313" key="3">
    <source>
        <dbReference type="Proteomes" id="UP000176774"/>
    </source>
</evidence>
<sequence length="348" mass="39078">MNTNESNIPSGEVPGETPEQAIESAKIKVAMAEVEAQGTPETGIDVLEQAKTPATITNAKKLKEWTDYEVNVSQDAGGDIKVGIVNSEKGKEYSKTGLLPKEKVEAFNKIIDGLNSDFLDFQPGIHRSSVIGFAKKRFKEIEDWLVGVENVDVTSSETPEMPKSVEAVTDVKEVETDKSKYEKRLSEMSGEYDVMETFRYLDPIKGSEILDMMKALKVTPQEVYEACRTELASVEQRDYWKPPRIITDYLKQLETKRKNQEAAESAKKFSEAETGASQAFFDKFILNNGGLNDKEKEKIKEKVLSEKGFWSLGLVESMTINRYPDNPRIDRLALKSISGSQSYLYLNL</sequence>
<name>A0A1G2IFL1_9BACT</name>
<dbReference type="STRING" id="1802214.A2908_04200"/>
<feature type="region of interest" description="Disordered" evidence="1">
    <location>
        <begin position="1"/>
        <end position="20"/>
    </location>
</feature>
<organism evidence="2 3">
    <name type="scientific">Candidatus Staskawiczbacteria bacterium RIFCSPLOWO2_01_FULL_38_12b</name>
    <dbReference type="NCBI Taxonomy" id="1802214"/>
    <lineage>
        <taxon>Bacteria</taxon>
        <taxon>Candidatus Staskawicziibacteriota</taxon>
    </lineage>
</organism>